<dbReference type="InterPro" id="IPR006640">
    <property type="entry name" value="SprT-like_domain"/>
</dbReference>
<dbReference type="PANTHER" id="PTHR23099">
    <property type="entry name" value="TRANSCRIPTIONAL REGULATOR"/>
    <property type="match status" value="1"/>
</dbReference>
<feature type="compositionally biased region" description="Polar residues" evidence="1">
    <location>
        <begin position="457"/>
        <end position="466"/>
    </location>
</feature>
<dbReference type="GO" id="GO:0006974">
    <property type="term" value="P:DNA damage response"/>
    <property type="evidence" value="ECO:0007669"/>
    <property type="project" value="UniProtKB-ARBA"/>
</dbReference>
<organism evidence="3 4">
    <name type="scientific">Phyllotreta striolata</name>
    <name type="common">Striped flea beetle</name>
    <name type="synonym">Crioceris striolata</name>
    <dbReference type="NCBI Taxonomy" id="444603"/>
    <lineage>
        <taxon>Eukaryota</taxon>
        <taxon>Metazoa</taxon>
        <taxon>Ecdysozoa</taxon>
        <taxon>Arthropoda</taxon>
        <taxon>Hexapoda</taxon>
        <taxon>Insecta</taxon>
        <taxon>Pterygota</taxon>
        <taxon>Neoptera</taxon>
        <taxon>Endopterygota</taxon>
        <taxon>Coleoptera</taxon>
        <taxon>Polyphaga</taxon>
        <taxon>Cucujiformia</taxon>
        <taxon>Chrysomeloidea</taxon>
        <taxon>Chrysomelidae</taxon>
        <taxon>Galerucinae</taxon>
        <taxon>Alticini</taxon>
        <taxon>Phyllotreta</taxon>
    </lineage>
</organism>
<gene>
    <name evidence="3" type="ORF">PHYEVI_LOCUS1184</name>
</gene>
<proteinExistence type="predicted"/>
<evidence type="ECO:0000256" key="1">
    <source>
        <dbReference type="SAM" id="MobiDB-lite"/>
    </source>
</evidence>
<feature type="region of interest" description="Disordered" evidence="1">
    <location>
        <begin position="262"/>
        <end position="284"/>
    </location>
</feature>
<reference evidence="3" key="1">
    <citation type="submission" date="2022-01" db="EMBL/GenBank/DDBJ databases">
        <authorList>
            <person name="King R."/>
        </authorList>
    </citation>
    <scope>NUCLEOTIDE SEQUENCE</scope>
</reference>
<feature type="compositionally biased region" description="Polar residues" evidence="1">
    <location>
        <begin position="418"/>
        <end position="434"/>
    </location>
</feature>
<evidence type="ECO:0000259" key="2">
    <source>
        <dbReference type="SMART" id="SM00731"/>
    </source>
</evidence>
<feature type="compositionally biased region" description="Basic and acidic residues" evidence="1">
    <location>
        <begin position="516"/>
        <end position="525"/>
    </location>
</feature>
<feature type="region of interest" description="Disordered" evidence="1">
    <location>
        <begin position="336"/>
        <end position="378"/>
    </location>
</feature>
<evidence type="ECO:0000313" key="4">
    <source>
        <dbReference type="Proteomes" id="UP001153712"/>
    </source>
</evidence>
<protein>
    <recommendedName>
        <fullName evidence="2">SprT-like domain-containing protein</fullName>
    </recommendedName>
</protein>
<feature type="compositionally biased region" description="Basic and acidic residues" evidence="1">
    <location>
        <begin position="391"/>
        <end position="402"/>
    </location>
</feature>
<dbReference type="EMBL" id="OU900094">
    <property type="protein sequence ID" value="CAG9854724.1"/>
    <property type="molecule type" value="Genomic_DNA"/>
</dbReference>
<dbReference type="Pfam" id="PF10263">
    <property type="entry name" value="SprT-like"/>
    <property type="match status" value="1"/>
</dbReference>
<feature type="compositionally biased region" description="Low complexity" evidence="1">
    <location>
        <begin position="262"/>
        <end position="280"/>
    </location>
</feature>
<dbReference type="SMART" id="SM00731">
    <property type="entry name" value="SprT"/>
    <property type="match status" value="1"/>
</dbReference>
<dbReference type="Proteomes" id="UP001153712">
    <property type="component" value="Chromosome 1"/>
</dbReference>
<feature type="region of interest" description="Disordered" evidence="1">
    <location>
        <begin position="237"/>
        <end position="256"/>
    </location>
</feature>
<sequence>MNDSIALQSTMSPKIVGKLKPGQKQFRKVSGASILALRKSIRRSLILDQSLENRKPEKLLTIDSSSTSSLETLPSLQIKATQEDTVVISATESSICSNKSRESKHSSAKAKQHLECDELNQLLTKYKFDDISKWVREVNENNSNSSLYTELSTIQGSDDGKDFKPKSTKPTCAINSTFEKGHDRKFDKMFSQKENRVLANNTPTTEESLCNSSQNLTIEDSFEIMNESLTTRIKNRIKEEKKDTPPSTPVNSSEKWSYIQFSEDSTNSNKENNNGLENVSKTPANDFLPKWREIEISGTDDSGEDNSYTNILDSLYGKSWRLQKELTESVKKIKNTPRITSDRKVQSSRLDSDDLSTNKSPLREISNGNEPKKMGRKLWFGDKDLMPADISRKQNRIPKFDSKPTAQNKHSLKKFDDSVSNNLPIVKKNQTNRTSSDSSSDSLVATKITRANRKPIFSSSDSSGSNKPAPLTDGISTKKNWGRKPPKIDAITRNLTKDSDDSDSSCNLPTVKKKNRSDIKNKNNYRDNSGSDCLESGVKQLNRNTSSDDSSSRERGTKIRPQPSECKGTNDHKVFTKKANFKLPTQTINISDESESSSDEEWNKTINKAKKTRRLTVNNDGFYSFLSSLSAEVPISKCSFSARIYRTAFKHHKDELVKKLFKLFNETVFNKLLPEEFQFEWKDKLRKTAGTCRSIKVTKRSGVIERKSIIHLSTKVLDRAERLRDTLIHELCHAATWLINGVIDGHGDMWKAWARKAMITHPDLPPIRRCHNYIITTKYTYKCTQCGYSIGRHSKSLNTETKRCGYCYGKFELLVNKTNKKGETKAVAATPKKEATGFARFVKENYGAHKTPSRTHGDVMKVLGQKFKELQIDKTSRM</sequence>
<name>A0A9N9TG44_PHYSR</name>
<dbReference type="AlphaFoldDB" id="A0A9N9TG44"/>
<accession>A0A9N9TG44</accession>
<evidence type="ECO:0000313" key="3">
    <source>
        <dbReference type="EMBL" id="CAG9854724.1"/>
    </source>
</evidence>
<dbReference type="GO" id="GO:0005634">
    <property type="term" value="C:nucleus"/>
    <property type="evidence" value="ECO:0007669"/>
    <property type="project" value="TreeGrafter"/>
</dbReference>
<feature type="region of interest" description="Disordered" evidence="1">
    <location>
        <begin position="391"/>
        <end position="571"/>
    </location>
</feature>
<dbReference type="PANTHER" id="PTHR23099:SF0">
    <property type="entry name" value="GERM CELL NUCLEAR ACIDIC PROTEIN"/>
    <property type="match status" value="1"/>
</dbReference>
<keyword evidence="4" id="KW-1185">Reference proteome</keyword>
<dbReference type="OrthoDB" id="20772at2759"/>
<feature type="domain" description="SprT-like" evidence="2">
    <location>
        <begin position="654"/>
        <end position="814"/>
    </location>
</feature>